<dbReference type="Proteomes" id="UP001202827">
    <property type="component" value="Unassembled WGS sequence"/>
</dbReference>
<dbReference type="EMBL" id="JALPRY010000012">
    <property type="protein sequence ID" value="MCK8780526.1"/>
    <property type="molecule type" value="Genomic_DNA"/>
</dbReference>
<protein>
    <submittedName>
        <fullName evidence="2">Uncharacterized protein</fullName>
    </submittedName>
</protein>
<evidence type="ECO:0000256" key="1">
    <source>
        <dbReference type="SAM" id="MobiDB-lite"/>
    </source>
</evidence>
<organism evidence="2 3">
    <name type="scientific">Neorhizobium turbinariae</name>
    <dbReference type="NCBI Taxonomy" id="2937795"/>
    <lineage>
        <taxon>Bacteria</taxon>
        <taxon>Pseudomonadati</taxon>
        <taxon>Pseudomonadota</taxon>
        <taxon>Alphaproteobacteria</taxon>
        <taxon>Hyphomicrobiales</taxon>
        <taxon>Rhizobiaceae</taxon>
        <taxon>Rhizobium/Agrobacterium group</taxon>
        <taxon>Neorhizobium</taxon>
    </lineage>
</organism>
<evidence type="ECO:0000313" key="3">
    <source>
        <dbReference type="Proteomes" id="UP001202827"/>
    </source>
</evidence>
<evidence type="ECO:0000313" key="2">
    <source>
        <dbReference type="EMBL" id="MCK8780526.1"/>
    </source>
</evidence>
<reference evidence="2 3" key="1">
    <citation type="submission" date="2022-04" db="EMBL/GenBank/DDBJ databases">
        <title>Rhizobium coralii sp. nov., isolated from coral Turbinaria peltata.</title>
        <authorList>
            <person name="Sun H."/>
        </authorList>
    </citation>
    <scope>NUCLEOTIDE SEQUENCE [LARGE SCALE GENOMIC DNA]</scope>
    <source>
        <strain evidence="2 3">NTR19</strain>
    </source>
</reference>
<comment type="caution">
    <text evidence="2">The sequence shown here is derived from an EMBL/GenBank/DDBJ whole genome shotgun (WGS) entry which is preliminary data.</text>
</comment>
<accession>A0ABT0IRM0</accession>
<dbReference type="RefSeq" id="WP_248683141.1">
    <property type="nucleotide sequence ID" value="NZ_JALPRY010000012.1"/>
</dbReference>
<gene>
    <name evidence="2" type="ORF">M0654_11065</name>
</gene>
<proteinExistence type="predicted"/>
<sequence length="69" mass="7906">MNVFKFFFNISSLLNAPQAVIPVVPDPGDHPEIRSMDMRQLADLPWPRRPDLEAEQEAPHPMQHLSRCA</sequence>
<name>A0ABT0IRM0_9HYPH</name>
<feature type="region of interest" description="Disordered" evidence="1">
    <location>
        <begin position="46"/>
        <end position="69"/>
    </location>
</feature>
<keyword evidence="3" id="KW-1185">Reference proteome</keyword>